<accession>A0ABU8NMR3</accession>
<organism evidence="13 14">
    <name type="scientific">Pedobacter panaciterrae</name>
    <dbReference type="NCBI Taxonomy" id="363849"/>
    <lineage>
        <taxon>Bacteria</taxon>
        <taxon>Pseudomonadati</taxon>
        <taxon>Bacteroidota</taxon>
        <taxon>Sphingobacteriia</taxon>
        <taxon>Sphingobacteriales</taxon>
        <taxon>Sphingobacteriaceae</taxon>
        <taxon>Pedobacter</taxon>
    </lineage>
</organism>
<keyword evidence="5 9" id="KW-0798">TonB box</keyword>
<keyword evidence="2 8" id="KW-0813">Transport</keyword>
<comment type="subcellular location">
    <subcellularLocation>
        <location evidence="1 8">Cell outer membrane</location>
        <topology evidence="1 8">Multi-pass membrane protein</topology>
    </subcellularLocation>
</comment>
<protein>
    <submittedName>
        <fullName evidence="13">TonB-dependent receptor</fullName>
    </submittedName>
</protein>
<dbReference type="Proteomes" id="UP001378956">
    <property type="component" value="Unassembled WGS sequence"/>
</dbReference>
<evidence type="ECO:0000256" key="3">
    <source>
        <dbReference type="ARBA" id="ARBA00022452"/>
    </source>
</evidence>
<dbReference type="InterPro" id="IPR000531">
    <property type="entry name" value="Beta-barrel_TonB"/>
</dbReference>
<evidence type="ECO:0000256" key="4">
    <source>
        <dbReference type="ARBA" id="ARBA00022692"/>
    </source>
</evidence>
<keyword evidence="6 8" id="KW-0472">Membrane</keyword>
<name>A0ABU8NMR3_9SPHI</name>
<evidence type="ECO:0000256" key="2">
    <source>
        <dbReference type="ARBA" id="ARBA00022448"/>
    </source>
</evidence>
<evidence type="ECO:0000256" key="6">
    <source>
        <dbReference type="ARBA" id="ARBA00023136"/>
    </source>
</evidence>
<evidence type="ECO:0000313" key="14">
    <source>
        <dbReference type="Proteomes" id="UP001378956"/>
    </source>
</evidence>
<dbReference type="SUPFAM" id="SSF56935">
    <property type="entry name" value="Porins"/>
    <property type="match status" value="1"/>
</dbReference>
<evidence type="ECO:0000256" key="9">
    <source>
        <dbReference type="RuleBase" id="RU003357"/>
    </source>
</evidence>
<evidence type="ECO:0000256" key="7">
    <source>
        <dbReference type="ARBA" id="ARBA00023237"/>
    </source>
</evidence>
<keyword evidence="13" id="KW-0675">Receptor</keyword>
<dbReference type="EMBL" id="JBBEUB010000003">
    <property type="protein sequence ID" value="MEJ2903204.1"/>
    <property type="molecule type" value="Genomic_DNA"/>
</dbReference>
<sequence>MKNNTFGKIFLFVLFNICFLNAFAQNYTINGKVQINDQAAGGATVSLAPGGLKTACDEHGNFEFKEIAGGEYELLVRLVGAKNFRKKINVNGNIVLNIALEDADTRQLNEVNVQDSSQRMASGNLRQVEGTAIYAGKKTEVVNVGNLNANLATNNTRQIYSRVAGINIIEYDGGGLQLGIGGRGLNPSRVSNFNTRQNGYDISADALGYPESYYTPPAEALDRIEIIRGAASLQYGTQFGGLINFQLKKGPADKPVEVTSRQTAGSYGFFNSFNSIGGKVKKLNYYAYYQYKRGDGWRPNSHFDQNGAYLHLDYQFTPKLKVTGEYTYMHYLAQLPGGLTDEEFEADPSQSNRARNWFKVDWNLASVTLDYEFNDHTKINWRSYYLHGSRQALGILSYINRPDPGGQRDLLDDTFKNFGSEIRLLHQYKLVNNQPSTFLGGVRVYKGLTLRNQGNADDGSGPTFKYTGSFPSGSGYEFPGTNVAVFTENIFQLTEKWSVTPGARFEFISTKADGYYATKSSPYDDFYYIQNFEKKTNNRAFVFFGLGTSYKPMKGIELYANVSQNYRSVNFNDIRVVNPNARVDSTLSDEKGYTIDGGIRGHVNSWMRYDLSLFYLKYNKRIGSVNTKSADNLENYRLRKNIGDSRNIGFESLIEGDLLKAISKGTSKYKLSVYTNFALIDARYITSLDPSVRKDNLVEFVPPILFRTGVSFGNKLFDVAYQFSHVGKQYSDATNAERSDRAIDGVVPAYQVMDLSATYRWKLFTLSGSINNLLDEKYFTRRADGYPGPGILPSDNRTFYLTLQVKL</sequence>
<dbReference type="InterPro" id="IPR012910">
    <property type="entry name" value="Plug_dom"/>
</dbReference>
<evidence type="ECO:0000313" key="13">
    <source>
        <dbReference type="EMBL" id="MEJ2903204.1"/>
    </source>
</evidence>
<keyword evidence="3 8" id="KW-1134">Transmembrane beta strand</keyword>
<evidence type="ECO:0000259" key="12">
    <source>
        <dbReference type="Pfam" id="PF07715"/>
    </source>
</evidence>
<dbReference type="SUPFAM" id="SSF49464">
    <property type="entry name" value="Carboxypeptidase regulatory domain-like"/>
    <property type="match status" value="1"/>
</dbReference>
<keyword evidence="14" id="KW-1185">Reference proteome</keyword>
<dbReference type="PANTHER" id="PTHR30442">
    <property type="entry name" value="IRON III DICITRATE TRANSPORT PROTEIN FECA"/>
    <property type="match status" value="1"/>
</dbReference>
<feature type="chain" id="PRO_5045687814" evidence="10">
    <location>
        <begin position="25"/>
        <end position="807"/>
    </location>
</feature>
<dbReference type="Gene3D" id="2.40.170.20">
    <property type="entry name" value="TonB-dependent receptor, beta-barrel domain"/>
    <property type="match status" value="1"/>
</dbReference>
<reference evidence="13 14" key="1">
    <citation type="submission" date="2024-03" db="EMBL/GenBank/DDBJ databases">
        <title>Sequence of Lycoming College Course Isolates.</title>
        <authorList>
            <person name="Plotts O."/>
            <person name="Newman J."/>
        </authorList>
    </citation>
    <scope>NUCLEOTIDE SEQUENCE [LARGE SCALE GENOMIC DNA]</scope>
    <source>
        <strain evidence="13 14">CJB-3</strain>
    </source>
</reference>
<comment type="caution">
    <text evidence="13">The sequence shown here is derived from an EMBL/GenBank/DDBJ whole genome shotgun (WGS) entry which is preliminary data.</text>
</comment>
<comment type="similarity">
    <text evidence="8 9">Belongs to the TonB-dependent receptor family.</text>
</comment>
<dbReference type="InterPro" id="IPR037066">
    <property type="entry name" value="Plug_dom_sf"/>
</dbReference>
<keyword evidence="10" id="KW-0732">Signal</keyword>
<dbReference type="Gene3D" id="2.170.130.10">
    <property type="entry name" value="TonB-dependent receptor, plug domain"/>
    <property type="match status" value="1"/>
</dbReference>
<keyword evidence="4 8" id="KW-0812">Transmembrane</keyword>
<dbReference type="PANTHER" id="PTHR30442:SF0">
    <property type="entry name" value="FE(3+) DICITRATE TRANSPORT PROTEIN FECA"/>
    <property type="match status" value="1"/>
</dbReference>
<feature type="domain" description="TonB-dependent receptor-like beta-barrel" evidence="11">
    <location>
        <begin position="326"/>
        <end position="773"/>
    </location>
</feature>
<keyword evidence="7 8" id="KW-0998">Cell outer membrane</keyword>
<dbReference type="InterPro" id="IPR036942">
    <property type="entry name" value="Beta-barrel_TonB_sf"/>
</dbReference>
<feature type="domain" description="TonB-dependent receptor plug" evidence="12">
    <location>
        <begin position="141"/>
        <end position="238"/>
    </location>
</feature>
<evidence type="ECO:0000256" key="10">
    <source>
        <dbReference type="SAM" id="SignalP"/>
    </source>
</evidence>
<dbReference type="InterPro" id="IPR039426">
    <property type="entry name" value="TonB-dep_rcpt-like"/>
</dbReference>
<evidence type="ECO:0000256" key="5">
    <source>
        <dbReference type="ARBA" id="ARBA00023077"/>
    </source>
</evidence>
<dbReference type="Pfam" id="PF00593">
    <property type="entry name" value="TonB_dep_Rec_b-barrel"/>
    <property type="match status" value="1"/>
</dbReference>
<evidence type="ECO:0000256" key="1">
    <source>
        <dbReference type="ARBA" id="ARBA00004571"/>
    </source>
</evidence>
<gene>
    <name evidence="13" type="ORF">WAE58_12250</name>
</gene>
<dbReference type="PROSITE" id="PS52016">
    <property type="entry name" value="TONB_DEPENDENT_REC_3"/>
    <property type="match status" value="1"/>
</dbReference>
<dbReference type="Pfam" id="PF13715">
    <property type="entry name" value="CarbopepD_reg_2"/>
    <property type="match status" value="1"/>
</dbReference>
<proteinExistence type="inferred from homology"/>
<evidence type="ECO:0000256" key="8">
    <source>
        <dbReference type="PROSITE-ProRule" id="PRU01360"/>
    </source>
</evidence>
<dbReference type="RefSeq" id="WP_288878988.1">
    <property type="nucleotide sequence ID" value="NZ_CBFGNQ010000001.1"/>
</dbReference>
<feature type="signal peptide" evidence="10">
    <location>
        <begin position="1"/>
        <end position="24"/>
    </location>
</feature>
<evidence type="ECO:0000259" key="11">
    <source>
        <dbReference type="Pfam" id="PF00593"/>
    </source>
</evidence>
<dbReference type="InterPro" id="IPR008969">
    <property type="entry name" value="CarboxyPept-like_regulatory"/>
</dbReference>
<dbReference type="Pfam" id="PF07715">
    <property type="entry name" value="Plug"/>
    <property type="match status" value="1"/>
</dbReference>